<evidence type="ECO:0000313" key="2">
    <source>
        <dbReference type="EMBL" id="MCI38826.1"/>
    </source>
</evidence>
<evidence type="ECO:0000256" key="1">
    <source>
        <dbReference type="SAM" id="MobiDB-lite"/>
    </source>
</evidence>
<dbReference type="EMBL" id="LXQA010260346">
    <property type="protein sequence ID" value="MCI38826.1"/>
    <property type="molecule type" value="Genomic_DNA"/>
</dbReference>
<proteinExistence type="predicted"/>
<dbReference type="Proteomes" id="UP000265520">
    <property type="component" value="Unassembled WGS sequence"/>
</dbReference>
<sequence length="73" mass="7644">MDPLASSIADSETEELRIGHGDGFSGLSSDSSLSKAEAVPEVLPEKNIYAVENVTDSSLICGEKESTLKGSDE</sequence>
<comment type="caution">
    <text evidence="2">The sequence shown here is derived from an EMBL/GenBank/DDBJ whole genome shotgun (WGS) entry which is preliminary data.</text>
</comment>
<reference evidence="2 3" key="1">
    <citation type="journal article" date="2018" name="Front. Plant Sci.">
        <title>Red Clover (Trifolium pratense) and Zigzag Clover (T. medium) - A Picture of Genomic Similarities and Differences.</title>
        <authorList>
            <person name="Dluhosova J."/>
            <person name="Istvanek J."/>
            <person name="Nedelnik J."/>
            <person name="Repkova J."/>
        </authorList>
    </citation>
    <scope>NUCLEOTIDE SEQUENCE [LARGE SCALE GENOMIC DNA]</scope>
    <source>
        <strain evidence="3">cv. 10/8</strain>
        <tissue evidence="2">Leaf</tissue>
    </source>
</reference>
<keyword evidence="3" id="KW-1185">Reference proteome</keyword>
<evidence type="ECO:0000313" key="3">
    <source>
        <dbReference type="Proteomes" id="UP000265520"/>
    </source>
</evidence>
<feature type="non-terminal residue" evidence="2">
    <location>
        <position position="73"/>
    </location>
</feature>
<name>A0A392RTD1_9FABA</name>
<feature type="region of interest" description="Disordered" evidence="1">
    <location>
        <begin position="1"/>
        <end position="31"/>
    </location>
</feature>
<protein>
    <submittedName>
        <fullName evidence="2">Dentin sialophosphoprotein-like</fullName>
    </submittedName>
</protein>
<organism evidence="2 3">
    <name type="scientific">Trifolium medium</name>
    <dbReference type="NCBI Taxonomy" id="97028"/>
    <lineage>
        <taxon>Eukaryota</taxon>
        <taxon>Viridiplantae</taxon>
        <taxon>Streptophyta</taxon>
        <taxon>Embryophyta</taxon>
        <taxon>Tracheophyta</taxon>
        <taxon>Spermatophyta</taxon>
        <taxon>Magnoliopsida</taxon>
        <taxon>eudicotyledons</taxon>
        <taxon>Gunneridae</taxon>
        <taxon>Pentapetalae</taxon>
        <taxon>rosids</taxon>
        <taxon>fabids</taxon>
        <taxon>Fabales</taxon>
        <taxon>Fabaceae</taxon>
        <taxon>Papilionoideae</taxon>
        <taxon>50 kb inversion clade</taxon>
        <taxon>NPAAA clade</taxon>
        <taxon>Hologalegina</taxon>
        <taxon>IRL clade</taxon>
        <taxon>Trifolieae</taxon>
        <taxon>Trifolium</taxon>
    </lineage>
</organism>
<dbReference type="AlphaFoldDB" id="A0A392RTD1"/>
<accession>A0A392RTD1</accession>